<dbReference type="EMBL" id="NKUJ01000039">
    <property type="protein sequence ID" value="RMJ17000.1"/>
    <property type="molecule type" value="Genomic_DNA"/>
</dbReference>
<dbReference type="Pfam" id="PF22939">
    <property type="entry name" value="WHD_GPIID"/>
    <property type="match status" value="1"/>
</dbReference>
<feature type="domain" description="GPI inositol-deacylase winged helix" evidence="2">
    <location>
        <begin position="537"/>
        <end position="615"/>
    </location>
</feature>
<dbReference type="Pfam" id="PF24809">
    <property type="entry name" value="DUF7708"/>
    <property type="match status" value="1"/>
</dbReference>
<dbReference type="STRING" id="2010991.A0A3M2SHG0"/>
<protein>
    <submittedName>
        <fullName evidence="5">Uncharacterized protein</fullName>
    </submittedName>
</protein>
<feature type="domain" description="DUF7708" evidence="3">
    <location>
        <begin position="67"/>
        <end position="167"/>
    </location>
</feature>
<dbReference type="InterPro" id="IPR056125">
    <property type="entry name" value="DUF7708"/>
</dbReference>
<feature type="domain" description="Nephrocystin 3-like N-terminal" evidence="4">
    <location>
        <begin position="265"/>
        <end position="422"/>
    </location>
</feature>
<keyword evidence="1" id="KW-0677">Repeat</keyword>
<accession>A0A3M2SHG0</accession>
<dbReference type="PANTHER" id="PTHR10039:SF14">
    <property type="entry name" value="NACHT DOMAIN-CONTAINING PROTEIN"/>
    <property type="match status" value="1"/>
</dbReference>
<sequence length="1174" mass="133762">MTTNNAAEQSFEQAQQRFLKDLRDPGLYKEILTAKSIDEVYKATSDIQAKMGPQGKMRHLAKIKPLLDRLTEYALVIEVFMQVKPDVIALIWGPIKIILLWSSQISNVLNKISDTLESVGHALPQFAVLAQTFESSDVVKDTLALFYLDILDFYRIIFDFFRKTRLLINLSTIGWKQIFDVIWPGQQKKLDVVIDNFQKHSNLLRSEVTVLDIQQAREDRLRSSEHFSRAEAFQELQKYLGLKSRLSPSMYDDRLDWLRNRRTSGCATWLFHDEKYCEWLDTSKSTVVWLWLQGIPGAGKTYLTAAAIEHTREHHRALFAFATHANNSSLSAFSILQSLLFQAAEDDKDFQTLLVESQERELRGNTGYIVGLLKTFLATSGSTFIIIDGMDEMDECERHILLHRLTELSKECKDLRLLISSRSEDDISRRLEDKATTIRVNDRNSGSIQIYVDRRCEDWMASRHFNSATRKELLQFISPLSAKANGMFLYARIILDNLEQMNSIEEIRSELKALPNDLEGAYHRIFRRINKLRPQLRAKCRKILGWIGSAPVPLTALEMEQALSIDSNLEKELDEPPQLVTNVSFVQMCGPIIEVVDEKLQFVHFTVHEYIFSSDIRQYIDKASSAHDLALTFLSYLGSSIMDVDLDEEDIRENILAGKYRLFEYAASFWSTLIYETNDQERRSGHRRELLDRLMQRGRNYRFKGVTEHPEPLLKNPYLQRKSPEALAMICEALQFRLDDRRYDWNWSNSDTWVDLDPLTTSQMLVRIQEQHEALARSPTRMASLHSHYGAGLFRCTFAFCEHSYRGFQTSRDREDHIKTHGRPWKCSIPNCDFSTIGFSSKATRDQHWLKLHLPNPSELKTGPDEFDNLDVIEAQPILFSLVIKGDADGARRLLSAPGGKQLKAEVIDSARCLAAKEGSLALTQLLAPAGETHTPRIIVTSAIKSEDVDFAKWAISTSQPEDRAKIMKVALGSKSEEIYTLWEEYLLNVPHLVPESSQHGDRGLVNMLFNRTLFTDIKNDPLKEARVKHTLRKLADRMLPALLGSLLVSVAKSSCSLSLAEELVALGAPIDFPMHSTRSNMTALQIAAKKTTKEAALLMQYLILHGADPNPMPWVRISPGEEKGAAGIAKYVGRTWDELVEAGAQVRSELKERTRVHPQGVEVLAEKTISGSQ</sequence>
<dbReference type="SUPFAM" id="SSF48403">
    <property type="entry name" value="Ankyrin repeat"/>
    <property type="match status" value="1"/>
</dbReference>
<comment type="caution">
    <text evidence="5">The sequence shown here is derived from an EMBL/GenBank/DDBJ whole genome shotgun (WGS) entry which is preliminary data.</text>
</comment>
<dbReference type="OrthoDB" id="21416at2759"/>
<gene>
    <name evidence="5" type="ORF">CDV36_003367</name>
</gene>
<evidence type="ECO:0000313" key="5">
    <source>
        <dbReference type="EMBL" id="RMJ17000.1"/>
    </source>
</evidence>
<dbReference type="InterPro" id="IPR036770">
    <property type="entry name" value="Ankyrin_rpt-contain_sf"/>
</dbReference>
<dbReference type="InterPro" id="IPR054471">
    <property type="entry name" value="GPIID_WHD"/>
</dbReference>
<evidence type="ECO:0000313" key="6">
    <source>
        <dbReference type="Proteomes" id="UP000277212"/>
    </source>
</evidence>
<dbReference type="InterPro" id="IPR056884">
    <property type="entry name" value="NPHP3-like_N"/>
</dbReference>
<dbReference type="PANTHER" id="PTHR10039">
    <property type="entry name" value="AMELOGENIN"/>
    <property type="match status" value="1"/>
</dbReference>
<evidence type="ECO:0000256" key="1">
    <source>
        <dbReference type="ARBA" id="ARBA00022737"/>
    </source>
</evidence>
<dbReference type="AlphaFoldDB" id="A0A3M2SHG0"/>
<name>A0A3M2SHG0_9HYPO</name>
<dbReference type="Gene3D" id="3.40.50.300">
    <property type="entry name" value="P-loop containing nucleotide triphosphate hydrolases"/>
    <property type="match status" value="1"/>
</dbReference>
<dbReference type="Pfam" id="PF24883">
    <property type="entry name" value="NPHP3_N"/>
    <property type="match status" value="1"/>
</dbReference>
<dbReference type="SUPFAM" id="SSF52540">
    <property type="entry name" value="P-loop containing nucleoside triphosphate hydrolases"/>
    <property type="match status" value="1"/>
</dbReference>
<evidence type="ECO:0000259" key="4">
    <source>
        <dbReference type="Pfam" id="PF24883"/>
    </source>
</evidence>
<proteinExistence type="predicted"/>
<evidence type="ECO:0000259" key="3">
    <source>
        <dbReference type="Pfam" id="PF24809"/>
    </source>
</evidence>
<evidence type="ECO:0000259" key="2">
    <source>
        <dbReference type="Pfam" id="PF22939"/>
    </source>
</evidence>
<keyword evidence="6" id="KW-1185">Reference proteome</keyword>
<dbReference type="InterPro" id="IPR027417">
    <property type="entry name" value="P-loop_NTPase"/>
</dbReference>
<reference evidence="5 6" key="1">
    <citation type="submission" date="2017-06" db="EMBL/GenBank/DDBJ databases">
        <title>Comparative genomic analysis of Ambrosia Fusariam Clade fungi.</title>
        <authorList>
            <person name="Stajich J.E."/>
            <person name="Carrillo J."/>
            <person name="Kijimoto T."/>
            <person name="Eskalen A."/>
            <person name="O'Donnell K."/>
            <person name="Kasson M."/>
        </authorList>
    </citation>
    <scope>NUCLEOTIDE SEQUENCE [LARGE SCALE GENOMIC DNA]</scope>
    <source>
        <strain evidence="5">UCR3666</strain>
    </source>
</reference>
<dbReference type="Proteomes" id="UP000277212">
    <property type="component" value="Unassembled WGS sequence"/>
</dbReference>
<organism evidence="5 6">
    <name type="scientific">Fusarium kuroshium</name>
    <dbReference type="NCBI Taxonomy" id="2010991"/>
    <lineage>
        <taxon>Eukaryota</taxon>
        <taxon>Fungi</taxon>
        <taxon>Dikarya</taxon>
        <taxon>Ascomycota</taxon>
        <taxon>Pezizomycotina</taxon>
        <taxon>Sordariomycetes</taxon>
        <taxon>Hypocreomycetidae</taxon>
        <taxon>Hypocreales</taxon>
        <taxon>Nectriaceae</taxon>
        <taxon>Fusarium</taxon>
        <taxon>Fusarium solani species complex</taxon>
    </lineage>
</organism>